<dbReference type="SUPFAM" id="SSF53901">
    <property type="entry name" value="Thiolase-like"/>
    <property type="match status" value="2"/>
</dbReference>
<dbReference type="PANTHER" id="PTHR43775">
    <property type="entry name" value="FATTY ACID SYNTHASE"/>
    <property type="match status" value="1"/>
</dbReference>
<dbReference type="Pfam" id="PF14765">
    <property type="entry name" value="PS-DH"/>
    <property type="match status" value="2"/>
</dbReference>
<reference evidence="14 15" key="2">
    <citation type="journal article" date="2023" name="ChemBioChem">
        <title>Acyltransferase Domain Exchange between Two Independent Type I Polyketide Synthases in the Same Producer Strain of Macrolide Antibiotics.</title>
        <authorList>
            <person name="Kudo F."/>
            <person name="Kishikawa K."/>
            <person name="Tsuboi K."/>
            <person name="Kido T."/>
            <person name="Usui T."/>
            <person name="Hashimoto J."/>
            <person name="Shin-Ya K."/>
            <person name="Miyanaga A."/>
            <person name="Eguchi T."/>
        </authorList>
    </citation>
    <scope>NUCLEOTIDE SEQUENCE [LARGE SCALE GENOMIC DNA]</scope>
    <source>
        <strain evidence="14 15">A-8890</strain>
    </source>
</reference>
<dbReference type="InterPro" id="IPR042104">
    <property type="entry name" value="PKS_dehydratase_sf"/>
</dbReference>
<evidence type="ECO:0000313" key="15">
    <source>
        <dbReference type="Proteomes" id="UP001321542"/>
    </source>
</evidence>
<dbReference type="Proteomes" id="UP001321542">
    <property type="component" value="Chromosome"/>
</dbReference>
<dbReference type="InterPro" id="IPR014031">
    <property type="entry name" value="Ketoacyl_synth_C"/>
</dbReference>
<dbReference type="InterPro" id="IPR036291">
    <property type="entry name" value="NAD(P)-bd_dom_sf"/>
</dbReference>
<name>A0ABM7F0L3_9ACTN</name>
<evidence type="ECO:0000256" key="5">
    <source>
        <dbReference type="ARBA" id="ARBA00022679"/>
    </source>
</evidence>
<dbReference type="Pfam" id="PF02801">
    <property type="entry name" value="Ketoacyl-synt_C"/>
    <property type="match status" value="2"/>
</dbReference>
<dbReference type="InterPro" id="IPR015083">
    <property type="entry name" value="NorB/c/GfsB-D-like_docking"/>
</dbReference>
<feature type="domain" description="PKS/mFAS DH" evidence="13">
    <location>
        <begin position="2691"/>
        <end position="2960"/>
    </location>
</feature>
<dbReference type="InterPro" id="IPR016036">
    <property type="entry name" value="Malonyl_transacylase_ACP-bd"/>
</dbReference>
<dbReference type="PROSITE" id="PS50075">
    <property type="entry name" value="CARRIER"/>
    <property type="match status" value="2"/>
</dbReference>
<gene>
    <name evidence="14" type="ORF">SGFS_005400</name>
</gene>
<feature type="compositionally biased region" description="Basic and acidic residues" evidence="10">
    <location>
        <begin position="3169"/>
        <end position="3178"/>
    </location>
</feature>
<dbReference type="PROSITE" id="PS00606">
    <property type="entry name" value="KS3_1"/>
    <property type="match status" value="2"/>
</dbReference>
<feature type="region of interest" description="C-terminal hotdog fold" evidence="9">
    <location>
        <begin position="1080"/>
        <end position="1225"/>
    </location>
</feature>
<dbReference type="InterPro" id="IPR016039">
    <property type="entry name" value="Thiolase-like"/>
</dbReference>
<dbReference type="Pfam" id="PF00550">
    <property type="entry name" value="PP-binding"/>
    <property type="match status" value="2"/>
</dbReference>
<dbReference type="SUPFAM" id="SSF101173">
    <property type="entry name" value="Docking domain B of the erythromycin polyketide synthase (DEBS)"/>
    <property type="match status" value="1"/>
</dbReference>
<dbReference type="InterPro" id="IPR020841">
    <property type="entry name" value="PKS_Beta-ketoAc_synthase_dom"/>
</dbReference>
<dbReference type="InterPro" id="IPR020806">
    <property type="entry name" value="PKS_PP-bd"/>
</dbReference>
<reference evidence="14 15" key="1">
    <citation type="journal article" date="2010" name="ChemBioChem">
        <title>Cloning and characterization of the biosynthetic gene cluster of 16-membered macrolide antibiotic FD-891: involvement of a dual functional cytochrome P450 monooxygenase catalyzing epoxidation and hydroxylation.</title>
        <authorList>
            <person name="Kudo F."/>
            <person name="Motegi A."/>
            <person name="Mizoue K."/>
            <person name="Eguchi T."/>
        </authorList>
    </citation>
    <scope>NUCLEOTIDE SEQUENCE [LARGE SCALE GENOMIC DNA]</scope>
    <source>
        <strain evidence="14 15">A-8890</strain>
    </source>
</reference>
<evidence type="ECO:0000256" key="4">
    <source>
        <dbReference type="ARBA" id="ARBA00022553"/>
    </source>
</evidence>
<feature type="region of interest" description="C-terminal hotdog fold" evidence="9">
    <location>
        <begin position="2823"/>
        <end position="2960"/>
    </location>
</feature>
<dbReference type="PROSITE" id="PS52004">
    <property type="entry name" value="KS3_2"/>
    <property type="match status" value="2"/>
</dbReference>
<protein>
    <submittedName>
        <fullName evidence="14">Polyketide synthase</fullName>
    </submittedName>
</protein>
<dbReference type="SUPFAM" id="SSF47336">
    <property type="entry name" value="ACP-like"/>
    <property type="match status" value="2"/>
</dbReference>
<comment type="cofactor">
    <cofactor evidence="1">
        <name>pantetheine 4'-phosphate</name>
        <dbReference type="ChEBI" id="CHEBI:47942"/>
    </cofactor>
</comment>
<organism evidence="14 15">
    <name type="scientific">Streptomyces graminofaciens</name>
    <dbReference type="NCBI Taxonomy" id="68212"/>
    <lineage>
        <taxon>Bacteria</taxon>
        <taxon>Bacillati</taxon>
        <taxon>Actinomycetota</taxon>
        <taxon>Actinomycetes</taxon>
        <taxon>Kitasatosporales</taxon>
        <taxon>Streptomycetaceae</taxon>
        <taxon>Streptomyces</taxon>
    </lineage>
</organism>
<evidence type="ECO:0000256" key="2">
    <source>
        <dbReference type="ARBA" id="ARBA00004792"/>
    </source>
</evidence>
<dbReference type="InterPro" id="IPR032821">
    <property type="entry name" value="PKS_assoc"/>
</dbReference>
<dbReference type="InterPro" id="IPR013968">
    <property type="entry name" value="PKS_KR"/>
</dbReference>
<feature type="domain" description="Carrier" evidence="11">
    <location>
        <begin position="1655"/>
        <end position="1733"/>
    </location>
</feature>
<dbReference type="Gene3D" id="3.30.70.3290">
    <property type="match status" value="2"/>
</dbReference>
<dbReference type="SMART" id="SM00823">
    <property type="entry name" value="PKS_PP"/>
    <property type="match status" value="2"/>
</dbReference>
<dbReference type="InterPro" id="IPR001227">
    <property type="entry name" value="Ac_transferase_dom_sf"/>
</dbReference>
<dbReference type="InterPro" id="IPR009081">
    <property type="entry name" value="PP-bd_ACP"/>
</dbReference>
<dbReference type="CDD" id="cd00833">
    <property type="entry name" value="PKS"/>
    <property type="match status" value="2"/>
</dbReference>
<dbReference type="InterPro" id="IPR036299">
    <property type="entry name" value="Polyketide_synth_docking_sf"/>
</dbReference>
<feature type="domain" description="Carrier" evidence="11">
    <location>
        <begin position="3467"/>
        <end position="3542"/>
    </location>
</feature>
<evidence type="ECO:0000256" key="7">
    <source>
        <dbReference type="ARBA" id="ARBA00023268"/>
    </source>
</evidence>
<dbReference type="SUPFAM" id="SSF52151">
    <property type="entry name" value="FabD/lysophospholipase-like"/>
    <property type="match status" value="2"/>
</dbReference>
<accession>A0ABM7F0L3</accession>
<dbReference type="PROSITE" id="PS00012">
    <property type="entry name" value="PHOSPHOPANTETHEINE"/>
    <property type="match status" value="2"/>
</dbReference>
<dbReference type="InterPro" id="IPR049900">
    <property type="entry name" value="PKS_mFAS_DH"/>
</dbReference>
<feature type="region of interest" description="Disordered" evidence="10">
    <location>
        <begin position="3605"/>
        <end position="3628"/>
    </location>
</feature>
<dbReference type="SMART" id="SM00826">
    <property type="entry name" value="PKS_DH"/>
    <property type="match status" value="2"/>
</dbReference>
<feature type="active site" description="Proton donor; for dehydratase activity" evidence="9">
    <location>
        <position position="2882"/>
    </location>
</feature>
<evidence type="ECO:0000259" key="12">
    <source>
        <dbReference type="PROSITE" id="PS52004"/>
    </source>
</evidence>
<evidence type="ECO:0000256" key="10">
    <source>
        <dbReference type="SAM" id="MobiDB-lite"/>
    </source>
</evidence>
<evidence type="ECO:0000256" key="1">
    <source>
        <dbReference type="ARBA" id="ARBA00001957"/>
    </source>
</evidence>
<dbReference type="PROSITE" id="PS52019">
    <property type="entry name" value="PKS_MFAS_DH"/>
    <property type="match status" value="2"/>
</dbReference>
<dbReference type="Pfam" id="PF08990">
    <property type="entry name" value="Docking"/>
    <property type="match status" value="1"/>
</dbReference>
<dbReference type="Gene3D" id="1.10.1200.10">
    <property type="entry name" value="ACP-like"/>
    <property type="match status" value="2"/>
</dbReference>
<dbReference type="InterPro" id="IPR006162">
    <property type="entry name" value="Ppantetheine_attach_site"/>
</dbReference>
<dbReference type="InterPro" id="IPR014030">
    <property type="entry name" value="Ketoacyl_synth_N"/>
</dbReference>
<dbReference type="SUPFAM" id="SSF51735">
    <property type="entry name" value="NAD(P)-binding Rossmann-fold domains"/>
    <property type="match status" value="4"/>
</dbReference>
<dbReference type="SUPFAM" id="SSF55048">
    <property type="entry name" value="Probable ACP-binding domain of malonyl-CoA ACP transacylase"/>
    <property type="match status" value="2"/>
</dbReference>
<feature type="region of interest" description="Disordered" evidence="10">
    <location>
        <begin position="2592"/>
        <end position="2615"/>
    </location>
</feature>
<dbReference type="InterPro" id="IPR014043">
    <property type="entry name" value="Acyl_transferase_dom"/>
</dbReference>
<dbReference type="InterPro" id="IPR049552">
    <property type="entry name" value="PKS_DH_N"/>
</dbReference>
<dbReference type="Gene3D" id="3.40.50.720">
    <property type="entry name" value="NAD(P)-binding Rossmann-like Domain"/>
    <property type="match status" value="2"/>
</dbReference>
<dbReference type="EMBL" id="AP018448">
    <property type="protein sequence ID" value="BBC29249.1"/>
    <property type="molecule type" value="Genomic_DNA"/>
</dbReference>
<dbReference type="SMART" id="SM01294">
    <property type="entry name" value="PKS_PP_betabranch"/>
    <property type="match status" value="2"/>
</dbReference>
<keyword evidence="6" id="KW-0045">Antibiotic biosynthesis</keyword>
<comment type="pathway">
    <text evidence="2">Antibiotic biosynthesis.</text>
</comment>
<dbReference type="CDD" id="cd08956">
    <property type="entry name" value="KR_3_FAS_SDR_x"/>
    <property type="match status" value="2"/>
</dbReference>
<evidence type="ECO:0000256" key="3">
    <source>
        <dbReference type="ARBA" id="ARBA00022450"/>
    </source>
</evidence>
<dbReference type="Gene3D" id="3.40.47.10">
    <property type="match status" value="2"/>
</dbReference>
<dbReference type="Pfam" id="PF22953">
    <property type="entry name" value="SpnB_Rossmann"/>
    <property type="match status" value="2"/>
</dbReference>
<dbReference type="Pfam" id="PF00109">
    <property type="entry name" value="ketoacyl-synt"/>
    <property type="match status" value="2"/>
</dbReference>
<dbReference type="SMART" id="SM00825">
    <property type="entry name" value="PKS_KS"/>
    <property type="match status" value="2"/>
</dbReference>
<dbReference type="SMART" id="SM00822">
    <property type="entry name" value="PKS_KR"/>
    <property type="match status" value="2"/>
</dbReference>
<dbReference type="InterPro" id="IPR020807">
    <property type="entry name" value="PKS_DH"/>
</dbReference>
<dbReference type="InterPro" id="IPR018201">
    <property type="entry name" value="Ketoacyl_synth_AS"/>
</dbReference>
<evidence type="ECO:0000256" key="8">
    <source>
        <dbReference type="ARBA" id="ARBA00023315"/>
    </source>
</evidence>
<evidence type="ECO:0000259" key="11">
    <source>
        <dbReference type="PROSITE" id="PS50075"/>
    </source>
</evidence>
<feature type="domain" description="Ketosynthase family 3 (KS3)" evidence="12">
    <location>
        <begin position="1752"/>
        <end position="2177"/>
    </location>
</feature>
<dbReference type="Pfam" id="PF08659">
    <property type="entry name" value="KR"/>
    <property type="match status" value="2"/>
</dbReference>
<feature type="compositionally biased region" description="Low complexity" evidence="10">
    <location>
        <begin position="3157"/>
        <end position="3168"/>
    </location>
</feature>
<dbReference type="Gene3D" id="3.40.366.10">
    <property type="entry name" value="Malonyl-Coenzyme A Acyl Carrier Protein, domain 2"/>
    <property type="match status" value="2"/>
</dbReference>
<feature type="active site" description="Proton donor; for dehydratase activity" evidence="9">
    <location>
        <position position="1141"/>
    </location>
</feature>
<evidence type="ECO:0000256" key="9">
    <source>
        <dbReference type="PROSITE-ProRule" id="PRU01363"/>
    </source>
</evidence>
<keyword evidence="5" id="KW-0808">Transferase</keyword>
<keyword evidence="15" id="KW-1185">Reference proteome</keyword>
<dbReference type="Gene3D" id="3.10.129.110">
    <property type="entry name" value="Polyketide synthase dehydratase"/>
    <property type="match status" value="2"/>
</dbReference>
<dbReference type="InterPro" id="IPR050091">
    <property type="entry name" value="PKS_NRPS_Biosynth_Enz"/>
</dbReference>
<dbReference type="InterPro" id="IPR016035">
    <property type="entry name" value="Acyl_Trfase/lysoPLipase"/>
</dbReference>
<dbReference type="InterPro" id="IPR057326">
    <property type="entry name" value="KR_dom"/>
</dbReference>
<keyword evidence="4" id="KW-0597">Phosphoprotein</keyword>
<feature type="domain" description="Ketosynthase family 3 (KS3)" evidence="12">
    <location>
        <begin position="33"/>
        <end position="462"/>
    </location>
</feature>
<proteinExistence type="predicted"/>
<dbReference type="Pfam" id="PF00698">
    <property type="entry name" value="Acyl_transf_1"/>
    <property type="match status" value="3"/>
</dbReference>
<keyword evidence="3" id="KW-0596">Phosphopantetheine</keyword>
<keyword evidence="8" id="KW-0012">Acyltransferase</keyword>
<dbReference type="Pfam" id="PF21089">
    <property type="entry name" value="PKS_DH_N"/>
    <property type="match status" value="2"/>
</dbReference>
<dbReference type="Pfam" id="PF22621">
    <property type="entry name" value="CurL-like_PKS_C"/>
    <property type="match status" value="1"/>
</dbReference>
<dbReference type="Pfam" id="PF16197">
    <property type="entry name" value="KAsynt_C_assoc"/>
    <property type="match status" value="1"/>
</dbReference>
<evidence type="ECO:0000256" key="6">
    <source>
        <dbReference type="ARBA" id="ARBA00023194"/>
    </source>
</evidence>
<sequence length="3639" mass="380195">MDNEEKLVEYLKRVTADLRQVRRRLREVEDQQREPIAIIGMSCRFPGGIHTPEDLWDLVAGGQDAITSFPTDRGWDLDALLDPDPDRPGTSHTRHGAFLHDAPEFDAAFFDIGPSEATAMDPQQRLLLETSWEAFERAGIDPAALRGSRTGVFVGTNVHDYLTGVRETPQEVEGYLMTGNTPSVASGRLAYTFGLEGPAVTVDTACSASLVALHLAAHSLRRDECSLALAGGATVMSAPGAFVEFSRQGGLAADGRCKAFSASADGTGWGEGVGLLLLERLSDAERNGHPILAVVRGSAVNQDGASNGLTAPNGPSQQRVIRQALADARLSPADVDLVEAHGTGTQLGDPIEAQALLATYGQDRPEDRPLWLGSVKSNIGHTQAAAGAAGVIKTVMAMRHGVAPQTLHVDEPTPEVDWSAGAVELLTEARPWPAASAAGRPRRAAVSGFGVSGTNAHVILEQGPEQADTDPLPAQRQPLEDTVFPWALSARNTDALLGQARRLRERLVVEPGLSAADVAFSLGTVRSSFEQRAVVVGETRDELLAGLEALAEGREASGLVRGSARGSVNLGFLFSGQGSQRVGMGRELAERFPVFAGVFGEVCGLLDPLLPRPLGEVIAAGPGVLGRTVFTQPALFAVEVAAARLLLSWGVRPQVVAGHSVGEIAAAHVAGVLSLEDACALVAARGRLMEALPAGGVMVALEATEEEVAELLEAHAGAPVGVAAVNGPRAVVVSGDASPVGEIADVVRSWGRRTKRLEVSHAFHSPLMEPMLAEFTDVVTGLSFSAPRIGFVSAVTGGLVGADVVSRPEYWVEHVAQPVRFADAVRAAVDEAGVSLFVEVGPGGALSAMGPDCLDETVGDKQPVVFVPSLRADRPEPLAVTTALATAHVNGVQPDWQAVFAGTGAARVELPTYAFQRRRFWLDGGRYGNGGGVASAGLASAGHPLLGAVVEVAGDDRTLLSGRLSLASHPWLADHAVRGVVLVPGAAFVELALCAGERVGCGAVEELTLQAPLVLPVEGAVQVQFAVEAPDERGHRAFTVYGRSDEAAEPVSWQEYASGVLELEARPEPEGLAQWPPADAEAVPVESLYDLLRGLGYEYGPAFQGLRRVWRRGEELFAEVSLAEELDGQADQFGIHPALLDGALHTSAVALLEHDDADHREVTGVRLPFAWRGVSLFATGASAARVRLSPAGQDAVSVLVADQDGVPVARVEGLVSRPVAEEQLGAGGGVGRDSLFGVEWVPFAGGDSDALAADVLEVHRFDGLVQDPQGVREAIERALGLIQGWLARERPRGSRLVVVTRGAVGGEVSDLAGAAVWGLVRSAQSEHPGQFVLVDTDGDALAGLPADEPHVMVREGQVLVPRLARVVPATEGGAGGVVWDPEKSLLVTGASGVLAGLVVRHAVAEWAVRHVVLVSRSGADGLAQELAEAGVSVQQARCDVADREAVAAVLAGIPAEHRLGGVIHTAGVLDDGVIESLTPERLAPVLRPKVDGAWWLHELTADVDLSVFAVFSSAAGVFGAAGQGNYAAANAFLDALALYRHREGLPATSLSWGLWAERSGMAGQLADAQLERLERTGARPLSSSEGLALLDAALATGRPWLVPARLDLGVLRTSDQPVPPLLRGLVRRITRRAVTAGANGADSFVQRIAGLSPTEAERAVLELVCGETAAVLGHANAGAVPPGQAFQELGFDSLSAVELRNRLNSATGLRLPATLIFDYPTPAVLAAHIHSATAGTTAGPIAPLTVPGTAVDEAIAIVGMACRYPGGVASPEDLWRLVADGTDAISRFPQDRGWDLEGLFDPQRARGTSLTREGGFLYDADQFDAAFFGISPREALAMDPQQRLLLETSWEALERAGIDPATLRGSATGVFAGVMYHDYATRILEAPEEVEGYLANGNAGSIASGRVAYTFGLEGPAVTVDTACSSSLVTLHLAAQALRQGECSLALAGGVTVMATPGTFIEFSRQQGLSSDGRCKSFSATADGTGWSEGVGMLILERLSDAERNGHPILAVVRGSAVNQDGASNGLTAPNGPSQQRVIRQALANARLTPADIDLVEAHGTGTRLGDPIEAQALLATYGQDRTDDQPLWLGSIKSNIGHTQAAAGVAGIIKAVMAMRHGTLPASLHVDEPTPEVDWDAGAVELLTRARPWPTTDRPRRAAVSSFGISGTNAHVILEHATDTVPATDLTGTASPLSPAATVVPWVLSARGQDALRAQAQRLRDSLHDRPDPALADIGLSLATTRGALDDRAVVLGGDRQQMLDGLAALAAGEPSARLVLGQARPRPPRVVFVFPGQGSQWGGMAVELMDTCPVFAESIARCGQALAQVVDWDLEEVLRDGTFERVDVIQPVLWAVMVSLAELWRACGVRPDAVVGHSQGEIAAACVAGSLSVEDAARVVALRSRALLDLAGQGAMASVFASAEQTELLVAEAAGAAGAVGATGATGVTGEADAADREGRLSVAAVNGPESTVVSGETAAVEAFLDLCERRQIRARRIPVDYASHSAQVEAVADQVREALSGVTGRTGDVPLFSTVTGEWVDGEALDADYWLRNLRRPVRFHEAVRHLARQGHDLFIEVSPHPVLTMGLEDSVTAPGQATTPAADPTDTPTTATAPPGVVATLRRDEGDWSRFLASLAEVHAYGQPVNWAAVLGPARIVDLPTYAFQHRGYWLSDIGGRTPDVAAAGLDPARHPLLGAAVETAGGEQVLLTGRLSTGTHPWLADHVIGGTALLPVSAFVEMALRAGRHVGLPRLDELTLHTPLVVSAADVVRLQVQLDPDDGTGRRPVQIFARTADAPWVRHASGTLTGDAPADFGLLVWPPADATPLPVEGHYDHLAALGYAYGPSFQALRAAWRDGDDLYAEVALDTSENTADYGLHPILLDAAAQTLTLDHRADADTGARMPFAWTGVTLHAPGGGTARVKVSPAGDSAVTIRIADAAGQPVASVESLVLRPVSLQQIAAASSVTQNSLFLVDWTDIPAGPATTTGDTDRRPVLRSRDELEALRRAVADGQPAPALAAFICAAPGATEAPGTDALGNDLAQAVRATTADTLDALRAWLDDDRLEESRLAIVTCRAVVTGTDGAGAGGLNLAQTPVWGLVRSAQAENPGRFLLVDVDDLDAVPDVLARLEGPEGPEGLNEPQVAVRGGQFTVPRLVRPATPTPTADTDTAARDLDPDLDRWNPDGTVLLVGASGGLGQVLARHLVVERGVRRLVLTSRRGEAADGMAELRAELTEAGAVVDIAACDATDRDALAAVLDAIPERHPLTAVVHAAAVLDDGVVTALTPERLDRVLRPKVDTALLLDELTRGLDLGAFVLFSSLSSTLGSPGVANYAAANAFLDGLAQRRRDAGLPATSLAWGLWAQSGGMGDRLSDADLSRMSSGGVTALTTQEGLALFDRALTLDLPVVVPAKIDLAELRRLSGDLLPALLRGLVPGTVRTAAQTADVRTAPALAERLAALGEEERARALLDLVRSQAAAVLGHADVTAVQADTPFRDIGADSLAAVQIRNRLAAATGLRLKATLVFDHPTPAAVARLLLDELAPEPTDAQPAVFADLDALEATLAGLTEAGANSGSSDGAGTDDAVRDRVTARLKSLLWKWTDAQGGGEDMSRPEAGGDTAPVSDDEMFDLIDKELGSL</sequence>
<dbReference type="InterPro" id="IPR049551">
    <property type="entry name" value="PKS_DH_C"/>
</dbReference>
<feature type="domain" description="PKS/mFAS DH" evidence="13">
    <location>
        <begin position="943"/>
        <end position="1225"/>
    </location>
</feature>
<dbReference type="RefSeq" id="WP_286247272.1">
    <property type="nucleotide sequence ID" value="NZ_AP018448.1"/>
</dbReference>
<dbReference type="InterPro" id="IPR055123">
    <property type="entry name" value="SpnB-like_Rossmann"/>
</dbReference>
<evidence type="ECO:0000313" key="14">
    <source>
        <dbReference type="EMBL" id="BBC29249.1"/>
    </source>
</evidence>
<keyword evidence="7" id="KW-0511">Multifunctional enzyme</keyword>
<dbReference type="PANTHER" id="PTHR43775:SF51">
    <property type="entry name" value="INACTIVE PHENOLPHTHIOCEROL SYNTHESIS POLYKETIDE SYNTHASE TYPE I PKS1-RELATED"/>
    <property type="match status" value="1"/>
</dbReference>
<feature type="region of interest" description="N-terminal hotdog fold" evidence="9">
    <location>
        <begin position="943"/>
        <end position="1068"/>
    </location>
</feature>
<evidence type="ECO:0000259" key="13">
    <source>
        <dbReference type="PROSITE" id="PS52019"/>
    </source>
</evidence>
<feature type="region of interest" description="Disordered" evidence="10">
    <location>
        <begin position="3156"/>
        <end position="3178"/>
    </location>
</feature>
<dbReference type="InterPro" id="IPR036736">
    <property type="entry name" value="ACP-like_sf"/>
</dbReference>
<feature type="active site" description="Proton acceptor; for dehydratase activity" evidence="9">
    <location>
        <position position="2723"/>
    </location>
</feature>
<feature type="active site" description="Proton acceptor; for dehydratase activity" evidence="9">
    <location>
        <position position="975"/>
    </location>
</feature>
<feature type="region of interest" description="N-terminal hotdog fold" evidence="9">
    <location>
        <begin position="2691"/>
        <end position="2812"/>
    </location>
</feature>
<dbReference type="SMART" id="SM00827">
    <property type="entry name" value="PKS_AT"/>
    <property type="match status" value="2"/>
</dbReference>